<feature type="binding site" evidence="14">
    <location>
        <position position="236"/>
    </location>
    <ligand>
        <name>NADP(+)</name>
        <dbReference type="ChEBI" id="CHEBI:58349"/>
    </ligand>
</feature>
<dbReference type="InterPro" id="IPR002734">
    <property type="entry name" value="RibDG_C"/>
</dbReference>
<dbReference type="Gene3D" id="3.40.430.10">
    <property type="entry name" value="Dihydrofolate Reductase, subunit A"/>
    <property type="match status" value="1"/>
</dbReference>
<dbReference type="CDD" id="cd01284">
    <property type="entry name" value="Riboflavin_deaminase-reductase"/>
    <property type="match status" value="1"/>
</dbReference>
<keyword evidence="11" id="KW-0511">Multifunctional enzyme</keyword>
<keyword evidence="7 12" id="KW-0479">Metal-binding</keyword>
<evidence type="ECO:0000256" key="11">
    <source>
        <dbReference type="ARBA" id="ARBA00023268"/>
    </source>
</evidence>
<evidence type="ECO:0000256" key="9">
    <source>
        <dbReference type="ARBA" id="ARBA00022857"/>
    </source>
</evidence>
<evidence type="ECO:0000256" key="1">
    <source>
        <dbReference type="ARBA" id="ARBA00002151"/>
    </source>
</evidence>
<feature type="binding site" evidence="14">
    <location>
        <position position="205"/>
    </location>
    <ligand>
        <name>NADP(+)</name>
        <dbReference type="ChEBI" id="CHEBI:58349"/>
    </ligand>
</feature>
<dbReference type="GO" id="GO:0050661">
    <property type="term" value="F:NADP binding"/>
    <property type="evidence" value="ECO:0007669"/>
    <property type="project" value="InterPro"/>
</dbReference>
<proteinExistence type="inferred from homology"/>
<dbReference type="InterPro" id="IPR050765">
    <property type="entry name" value="Riboflavin_Biosynth_HTPR"/>
</dbReference>
<feature type="binding site" evidence="14">
    <location>
        <position position="297"/>
    </location>
    <ligand>
        <name>substrate</name>
    </ligand>
</feature>
<feature type="active site" description="Proton donor" evidence="13">
    <location>
        <position position="57"/>
    </location>
</feature>
<dbReference type="GO" id="GO:0008270">
    <property type="term" value="F:zinc ion binding"/>
    <property type="evidence" value="ECO:0007669"/>
    <property type="project" value="InterPro"/>
</dbReference>
<evidence type="ECO:0000256" key="14">
    <source>
        <dbReference type="PIRSR" id="PIRSR006769-2"/>
    </source>
</evidence>
<dbReference type="InterPro" id="IPR011549">
    <property type="entry name" value="RibD_C"/>
</dbReference>
<feature type="binding site" evidence="15">
    <location>
        <position position="55"/>
    </location>
    <ligand>
        <name>Zn(2+)</name>
        <dbReference type="ChEBI" id="CHEBI:29105"/>
        <note>catalytic</note>
    </ligand>
</feature>
<evidence type="ECO:0000313" key="18">
    <source>
        <dbReference type="Proteomes" id="UP000316199"/>
    </source>
</evidence>
<dbReference type="PANTHER" id="PTHR38011">
    <property type="entry name" value="DIHYDROFOLATE REDUCTASE FAMILY PROTEIN (AFU_ORTHOLOGUE AFUA_8G06820)"/>
    <property type="match status" value="1"/>
</dbReference>
<evidence type="ECO:0000256" key="5">
    <source>
        <dbReference type="ARBA" id="ARBA00007417"/>
    </source>
</evidence>
<comment type="similarity">
    <text evidence="5 12">In the C-terminal section; belongs to the HTP reductase family.</text>
</comment>
<dbReference type="SUPFAM" id="SSF53597">
    <property type="entry name" value="Dihydrofolate reductase-like"/>
    <property type="match status" value="1"/>
</dbReference>
<dbReference type="NCBIfam" id="TIGR00326">
    <property type="entry name" value="eubact_ribD"/>
    <property type="match status" value="1"/>
</dbReference>
<dbReference type="GO" id="GO:0009231">
    <property type="term" value="P:riboflavin biosynthetic process"/>
    <property type="evidence" value="ECO:0007669"/>
    <property type="project" value="UniProtKB-UniPathway"/>
</dbReference>
<keyword evidence="10 12" id="KW-0560">Oxidoreductase</keyword>
<feature type="binding site" evidence="14">
    <location>
        <position position="175"/>
    </location>
    <ligand>
        <name>NADP(+)</name>
        <dbReference type="ChEBI" id="CHEBI:58349"/>
    </ligand>
</feature>
<evidence type="ECO:0000256" key="2">
    <source>
        <dbReference type="ARBA" id="ARBA00004882"/>
    </source>
</evidence>
<evidence type="ECO:0000256" key="6">
    <source>
        <dbReference type="ARBA" id="ARBA00022619"/>
    </source>
</evidence>
<feature type="binding site" evidence="15">
    <location>
        <position position="80"/>
    </location>
    <ligand>
        <name>Zn(2+)</name>
        <dbReference type="ChEBI" id="CHEBI:29105"/>
        <note>catalytic</note>
    </ligand>
</feature>
<sequence>MLSIKKSDTGYLARALRIAGQGIYTTHPNPRVGCVLVKEGKIISEGYHLRAGEEHAEAIALRIAGSQARGSTAYVTLEPCSFEGRTRSCASALIEAGIVRVVGAMADPDPRNAGAGFQILRDAGVQVTTPLLEKSARALNPGHVKRHETGMPYVRLKLAMSLDGKTALANGQSRWITGKFARYDVQRLRARSSAIVTGVQTVIDDDPSLQVRFGELDHMHAKLASVLEKPIYILDSNGRIPKDAKLSSDSNAVLVSCSSIRTPMQTLQIERDVDGRVKLSDFLALLGQLECNEVLFECGATLAGSLVQQKLFDELIFYIAPKLMGNGAQSLLKLLEIDNMDDISKLRITDVNMVGDDLRVLAVKD</sequence>
<feature type="binding site" evidence="14">
    <location>
        <begin position="299"/>
        <end position="305"/>
    </location>
    <ligand>
        <name>NADP(+)</name>
        <dbReference type="ChEBI" id="CHEBI:58349"/>
    </ligand>
</feature>
<feature type="binding site" evidence="14">
    <location>
        <position position="173"/>
    </location>
    <ligand>
        <name>substrate</name>
    </ligand>
</feature>
<evidence type="ECO:0000256" key="12">
    <source>
        <dbReference type="PIRNR" id="PIRNR006769"/>
    </source>
</evidence>
<dbReference type="AlphaFoldDB" id="A0A520S2Q3"/>
<dbReference type="InterPro" id="IPR002125">
    <property type="entry name" value="CMP_dCMP_dom"/>
</dbReference>
<evidence type="ECO:0000256" key="3">
    <source>
        <dbReference type="ARBA" id="ARBA00004910"/>
    </source>
</evidence>
<accession>A0A520S2Q3</accession>
<evidence type="ECO:0000313" key="17">
    <source>
        <dbReference type="EMBL" id="RZO76757.1"/>
    </source>
</evidence>
<feature type="binding site" evidence="14">
    <location>
        <position position="212"/>
    </location>
    <ligand>
        <name>substrate</name>
    </ligand>
</feature>
<reference evidence="17 18" key="1">
    <citation type="submission" date="2019-02" db="EMBL/GenBank/DDBJ databases">
        <title>Prokaryotic population dynamics and viral predation in marine succession experiment using metagenomics: the confinement effect.</title>
        <authorList>
            <person name="Haro-Moreno J.M."/>
            <person name="Rodriguez-Valera F."/>
            <person name="Lopez-Perez M."/>
        </authorList>
    </citation>
    <scope>NUCLEOTIDE SEQUENCE [LARGE SCALE GENOMIC DNA]</scope>
    <source>
        <strain evidence="17">MED-G157</strain>
    </source>
</reference>
<comment type="function">
    <text evidence="1 12">Converts 2,5-diamino-6-(ribosylamino)-4(3h)-pyrimidinone 5'-phosphate into 5-amino-6-(ribosylamino)-2,4(1h,3h)-pyrimidinedione 5'-phosphate.</text>
</comment>
<dbReference type="PANTHER" id="PTHR38011:SF7">
    <property type="entry name" value="2,5-DIAMINO-6-RIBOSYLAMINO-4(3H)-PYRIMIDINONE 5'-PHOSPHATE REDUCTASE"/>
    <property type="match status" value="1"/>
</dbReference>
<feature type="binding site" evidence="14">
    <location>
        <position position="189"/>
    </location>
    <ligand>
        <name>substrate</name>
    </ligand>
</feature>
<dbReference type="GO" id="GO:0008835">
    <property type="term" value="F:diaminohydroxyphosphoribosylaminopyrimidine deaminase activity"/>
    <property type="evidence" value="ECO:0007669"/>
    <property type="project" value="UniProtKB-EC"/>
</dbReference>
<dbReference type="UniPathway" id="UPA00275">
    <property type="reaction ID" value="UER00401"/>
</dbReference>
<feature type="binding site" evidence="14">
    <location>
        <position position="209"/>
    </location>
    <ligand>
        <name>substrate</name>
    </ligand>
</feature>
<comment type="similarity">
    <text evidence="4 12">In the N-terminal section; belongs to the cytidine and deoxycytidylate deaminase family.</text>
</comment>
<evidence type="ECO:0000256" key="8">
    <source>
        <dbReference type="ARBA" id="ARBA00022833"/>
    </source>
</evidence>
<dbReference type="PIRSF" id="PIRSF006769">
    <property type="entry name" value="RibD"/>
    <property type="match status" value="1"/>
</dbReference>
<feature type="binding site" evidence="15">
    <location>
        <position position="89"/>
    </location>
    <ligand>
        <name>Zn(2+)</name>
        <dbReference type="ChEBI" id="CHEBI:29105"/>
        <note>catalytic</note>
    </ligand>
</feature>
<dbReference type="EMBL" id="SHAG01000008">
    <property type="protein sequence ID" value="RZO76757.1"/>
    <property type="molecule type" value="Genomic_DNA"/>
</dbReference>
<keyword evidence="9 12" id="KW-0521">NADP</keyword>
<evidence type="ECO:0000256" key="15">
    <source>
        <dbReference type="PIRSR" id="PIRSR006769-3"/>
    </source>
</evidence>
<evidence type="ECO:0000256" key="10">
    <source>
        <dbReference type="ARBA" id="ARBA00023002"/>
    </source>
</evidence>
<dbReference type="InterPro" id="IPR024072">
    <property type="entry name" value="DHFR-like_dom_sf"/>
</dbReference>
<evidence type="ECO:0000256" key="4">
    <source>
        <dbReference type="ARBA" id="ARBA00005259"/>
    </source>
</evidence>
<feature type="binding site" evidence="14">
    <location>
        <position position="201"/>
    </location>
    <ligand>
        <name>NADP(+)</name>
        <dbReference type="ChEBI" id="CHEBI:58349"/>
    </ligand>
</feature>
<dbReference type="SUPFAM" id="SSF53927">
    <property type="entry name" value="Cytidine deaminase-like"/>
    <property type="match status" value="1"/>
</dbReference>
<evidence type="ECO:0000259" key="16">
    <source>
        <dbReference type="PROSITE" id="PS51747"/>
    </source>
</evidence>
<dbReference type="InterPro" id="IPR016193">
    <property type="entry name" value="Cytidine_deaminase-like"/>
</dbReference>
<comment type="catalytic activity">
    <reaction evidence="12">
        <text>5-amino-6-(5-phospho-D-ribitylamino)uracil + NADP(+) = 5-amino-6-(5-phospho-D-ribosylamino)uracil + NADPH + H(+)</text>
        <dbReference type="Rhea" id="RHEA:17845"/>
        <dbReference type="ChEBI" id="CHEBI:15378"/>
        <dbReference type="ChEBI" id="CHEBI:57783"/>
        <dbReference type="ChEBI" id="CHEBI:58349"/>
        <dbReference type="ChEBI" id="CHEBI:58421"/>
        <dbReference type="ChEBI" id="CHEBI:58453"/>
        <dbReference type="EC" id="1.1.1.193"/>
    </reaction>
</comment>
<dbReference type="InterPro" id="IPR016192">
    <property type="entry name" value="APOBEC/CMP_deaminase_Zn-bd"/>
</dbReference>
<comment type="caution">
    <text evidence="17">The sequence shown here is derived from an EMBL/GenBank/DDBJ whole genome shotgun (WGS) entry which is preliminary data.</text>
</comment>
<evidence type="ECO:0000256" key="7">
    <source>
        <dbReference type="ARBA" id="ARBA00022723"/>
    </source>
</evidence>
<comment type="catalytic activity">
    <reaction evidence="12">
        <text>2,5-diamino-6-hydroxy-4-(5-phosphoribosylamino)-pyrimidine + H2O + H(+) = 5-amino-6-(5-phospho-D-ribosylamino)uracil + NH4(+)</text>
        <dbReference type="Rhea" id="RHEA:21868"/>
        <dbReference type="ChEBI" id="CHEBI:15377"/>
        <dbReference type="ChEBI" id="CHEBI:15378"/>
        <dbReference type="ChEBI" id="CHEBI:28938"/>
        <dbReference type="ChEBI" id="CHEBI:58453"/>
        <dbReference type="ChEBI" id="CHEBI:58614"/>
        <dbReference type="EC" id="3.5.4.26"/>
    </reaction>
</comment>
<dbReference type="EC" id="3.5.4.26" evidence="12"/>
<dbReference type="Pfam" id="PF00383">
    <property type="entry name" value="dCMP_cyt_deam_1"/>
    <property type="match status" value="1"/>
</dbReference>
<comment type="pathway">
    <text evidence="2 12">Cofactor biosynthesis; riboflavin biosynthesis; 5-amino-6-(D-ribitylamino)uracil from GTP: step 2/4.</text>
</comment>
<name>A0A520S2Q3_9GAMM</name>
<organism evidence="17 18">
    <name type="scientific">OM182 bacterium</name>
    <dbReference type="NCBI Taxonomy" id="2510334"/>
    <lineage>
        <taxon>Bacteria</taxon>
        <taxon>Pseudomonadati</taxon>
        <taxon>Pseudomonadota</taxon>
        <taxon>Gammaproteobacteria</taxon>
        <taxon>OMG group</taxon>
        <taxon>OM182 clade</taxon>
    </lineage>
</organism>
<dbReference type="EC" id="1.1.1.193" evidence="12"/>
<keyword evidence="12 17" id="KW-0378">Hydrolase</keyword>
<dbReference type="NCBIfam" id="TIGR00227">
    <property type="entry name" value="ribD_Cterm"/>
    <property type="match status" value="1"/>
</dbReference>
<dbReference type="Gene3D" id="3.40.140.10">
    <property type="entry name" value="Cytidine Deaminase, domain 2"/>
    <property type="match status" value="1"/>
</dbReference>
<evidence type="ECO:0000256" key="13">
    <source>
        <dbReference type="PIRSR" id="PIRSR006769-1"/>
    </source>
</evidence>
<keyword evidence="6 12" id="KW-0686">Riboflavin biosynthesis</keyword>
<dbReference type="PROSITE" id="PS51747">
    <property type="entry name" value="CYT_DCMP_DEAMINASES_2"/>
    <property type="match status" value="1"/>
</dbReference>
<gene>
    <name evidence="17" type="primary">ribD</name>
    <name evidence="17" type="ORF">EVA68_03460</name>
</gene>
<comment type="pathway">
    <text evidence="3 12">Cofactor biosynthesis; riboflavin biosynthesis; 5-amino-6-(D-ribitylamino)uracil from GTP: step 3/4.</text>
</comment>
<feature type="domain" description="CMP/dCMP-type deaminase" evidence="16">
    <location>
        <begin position="6"/>
        <end position="120"/>
    </location>
</feature>
<feature type="binding site" evidence="14">
    <location>
        <position position="159"/>
    </location>
    <ligand>
        <name>NADP(+)</name>
        <dbReference type="ChEBI" id="CHEBI:58349"/>
    </ligand>
</feature>
<dbReference type="InterPro" id="IPR004794">
    <property type="entry name" value="Eubact_RibD"/>
</dbReference>
<dbReference type="Proteomes" id="UP000316199">
    <property type="component" value="Unassembled WGS sequence"/>
</dbReference>
<dbReference type="Pfam" id="PF01872">
    <property type="entry name" value="RibD_C"/>
    <property type="match status" value="1"/>
</dbReference>
<protein>
    <recommendedName>
        <fullName evidence="12">Riboflavin biosynthesis protein RibD</fullName>
    </recommendedName>
    <domain>
        <recommendedName>
            <fullName evidence="12">Diaminohydroxyphosphoribosylaminopyrimidine deaminase</fullName>
            <shortName evidence="12">DRAP deaminase</shortName>
            <ecNumber evidence="12">3.5.4.26</ecNumber>
        </recommendedName>
        <alternativeName>
            <fullName evidence="12">Riboflavin-specific deaminase</fullName>
        </alternativeName>
    </domain>
    <domain>
        <recommendedName>
            <fullName evidence="12">5-amino-6-(5-phosphoribosylamino)uracil reductase</fullName>
            <ecNumber evidence="12">1.1.1.193</ecNumber>
        </recommendedName>
        <alternativeName>
            <fullName evidence="12">HTP reductase</fullName>
        </alternativeName>
    </domain>
</protein>
<comment type="cofactor">
    <cofactor evidence="12 15">
        <name>Zn(2+)</name>
        <dbReference type="ChEBI" id="CHEBI:29105"/>
    </cofactor>
    <text evidence="12 15">Binds 1 zinc ion.</text>
</comment>
<dbReference type="PROSITE" id="PS00903">
    <property type="entry name" value="CYT_DCMP_DEAMINASES_1"/>
    <property type="match status" value="1"/>
</dbReference>
<dbReference type="GO" id="GO:0008703">
    <property type="term" value="F:5-amino-6-(5-phosphoribosylamino)uracil reductase activity"/>
    <property type="evidence" value="ECO:0007669"/>
    <property type="project" value="UniProtKB-EC"/>
</dbReference>
<keyword evidence="8 12" id="KW-0862">Zinc</keyword>